<protein>
    <submittedName>
        <fullName evidence="1">Uncharacterized protein</fullName>
    </submittedName>
</protein>
<sequence length="259" mass="29167">MTTPAPELPKHYLERCAVCGEPTKNRCSACFQAGMPLFFCSVEHQKLVVIDVPHLTVDPEGNPTVDPKIRCKSTPEEFLCGYMGLQRVPGCLNEQIIPMLCSNAYLGRKQVWLELVRTLTYTATATQAGNAKSVPFSELSVWHHVTSMEMMLRNVARPERTELTCGDFYRFRHHAVILVCLLRLKLADPSSIPDNWIHRATEHLMSTTNDVVTFSEITDLPKSKELVHAFCDPISAVVPLRHDSGFFIGMPGTFEMTCW</sequence>
<organism evidence="1 2">
    <name type="scientific">Rhodotorula paludigena</name>
    <dbReference type="NCBI Taxonomy" id="86838"/>
    <lineage>
        <taxon>Eukaryota</taxon>
        <taxon>Fungi</taxon>
        <taxon>Dikarya</taxon>
        <taxon>Basidiomycota</taxon>
        <taxon>Pucciniomycotina</taxon>
        <taxon>Microbotryomycetes</taxon>
        <taxon>Sporidiobolales</taxon>
        <taxon>Sporidiobolaceae</taxon>
        <taxon>Rhodotorula</taxon>
    </lineage>
</organism>
<dbReference type="Proteomes" id="UP001342314">
    <property type="component" value="Unassembled WGS sequence"/>
</dbReference>
<proteinExistence type="predicted"/>
<dbReference type="AlphaFoldDB" id="A0AAV5GHF4"/>
<evidence type="ECO:0000313" key="1">
    <source>
        <dbReference type="EMBL" id="GJN88950.1"/>
    </source>
</evidence>
<dbReference type="Gene3D" id="6.10.140.2220">
    <property type="match status" value="1"/>
</dbReference>
<reference evidence="1 2" key="1">
    <citation type="submission" date="2021-12" db="EMBL/GenBank/DDBJ databases">
        <title>High titer production of polyol ester of fatty acids by Rhodotorula paludigena BS15 towards product separation-free biomass refinery.</title>
        <authorList>
            <person name="Mano J."/>
            <person name="Ono H."/>
            <person name="Tanaka T."/>
            <person name="Naito K."/>
            <person name="Sushida H."/>
            <person name="Ike M."/>
            <person name="Tokuyasu K."/>
            <person name="Kitaoka M."/>
        </authorList>
    </citation>
    <scope>NUCLEOTIDE SEQUENCE [LARGE SCALE GENOMIC DNA]</scope>
    <source>
        <strain evidence="1 2">BS15</strain>
    </source>
</reference>
<accession>A0AAV5GHF4</accession>
<comment type="caution">
    <text evidence="1">The sequence shown here is derived from an EMBL/GenBank/DDBJ whole genome shotgun (WGS) entry which is preliminary data.</text>
</comment>
<gene>
    <name evidence="1" type="ORF">Rhopal_001921-T1</name>
</gene>
<dbReference type="EMBL" id="BQKY01000004">
    <property type="protein sequence ID" value="GJN88950.1"/>
    <property type="molecule type" value="Genomic_DNA"/>
</dbReference>
<name>A0AAV5GHF4_9BASI</name>
<keyword evidence="2" id="KW-1185">Reference proteome</keyword>
<evidence type="ECO:0000313" key="2">
    <source>
        <dbReference type="Proteomes" id="UP001342314"/>
    </source>
</evidence>